<proteinExistence type="predicted"/>
<name>A0ABQ5CK91_9ASTR</name>
<comment type="caution">
    <text evidence="1">The sequence shown here is derived from an EMBL/GenBank/DDBJ whole genome shotgun (WGS) entry which is preliminary data.</text>
</comment>
<evidence type="ECO:0000313" key="2">
    <source>
        <dbReference type="Proteomes" id="UP001151760"/>
    </source>
</evidence>
<dbReference type="EMBL" id="BQNB010014282">
    <property type="protein sequence ID" value="GJT26311.1"/>
    <property type="molecule type" value="Genomic_DNA"/>
</dbReference>
<organism evidence="1 2">
    <name type="scientific">Tanacetum coccineum</name>
    <dbReference type="NCBI Taxonomy" id="301880"/>
    <lineage>
        <taxon>Eukaryota</taxon>
        <taxon>Viridiplantae</taxon>
        <taxon>Streptophyta</taxon>
        <taxon>Embryophyta</taxon>
        <taxon>Tracheophyta</taxon>
        <taxon>Spermatophyta</taxon>
        <taxon>Magnoliopsida</taxon>
        <taxon>eudicotyledons</taxon>
        <taxon>Gunneridae</taxon>
        <taxon>Pentapetalae</taxon>
        <taxon>asterids</taxon>
        <taxon>campanulids</taxon>
        <taxon>Asterales</taxon>
        <taxon>Asteraceae</taxon>
        <taxon>Asteroideae</taxon>
        <taxon>Anthemideae</taxon>
        <taxon>Anthemidinae</taxon>
        <taxon>Tanacetum</taxon>
    </lineage>
</organism>
<reference evidence="1" key="2">
    <citation type="submission" date="2022-01" db="EMBL/GenBank/DDBJ databases">
        <authorList>
            <person name="Yamashiro T."/>
            <person name="Shiraishi A."/>
            <person name="Satake H."/>
            <person name="Nakayama K."/>
        </authorList>
    </citation>
    <scope>NUCLEOTIDE SEQUENCE</scope>
</reference>
<accession>A0ABQ5CK91</accession>
<keyword evidence="2" id="KW-1185">Reference proteome</keyword>
<reference evidence="1" key="1">
    <citation type="journal article" date="2022" name="Int. J. Mol. Sci.">
        <title>Draft Genome of Tanacetum Coccineum: Genomic Comparison of Closely Related Tanacetum-Family Plants.</title>
        <authorList>
            <person name="Yamashiro T."/>
            <person name="Shiraishi A."/>
            <person name="Nakayama K."/>
            <person name="Satake H."/>
        </authorList>
    </citation>
    <scope>NUCLEOTIDE SEQUENCE</scope>
</reference>
<dbReference type="Proteomes" id="UP001151760">
    <property type="component" value="Unassembled WGS sequence"/>
</dbReference>
<feature type="non-terminal residue" evidence="1">
    <location>
        <position position="1"/>
    </location>
</feature>
<evidence type="ECO:0000313" key="1">
    <source>
        <dbReference type="EMBL" id="GJT26311.1"/>
    </source>
</evidence>
<sequence length="30" mass="3512">SKKKMRTDCGDDVRIIGDAIRISKRRHQDI</sequence>
<protein>
    <submittedName>
        <fullName evidence="1">Uncharacterized protein</fullName>
    </submittedName>
</protein>
<gene>
    <name evidence="1" type="ORF">Tco_0906586</name>
</gene>